<dbReference type="Gene3D" id="2.30.30.140">
    <property type="match status" value="2"/>
</dbReference>
<dbReference type="SUPFAM" id="SSF63748">
    <property type="entry name" value="Tudor/PWWP/MBT"/>
    <property type="match status" value="1"/>
</dbReference>
<dbReference type="SUPFAM" id="SSF54171">
    <property type="entry name" value="DNA-binding domain"/>
    <property type="match status" value="1"/>
</dbReference>
<dbReference type="Pfam" id="PF00855">
    <property type="entry name" value="PWWP"/>
    <property type="match status" value="1"/>
</dbReference>
<feature type="compositionally biased region" description="Acidic residues" evidence="1">
    <location>
        <begin position="779"/>
        <end position="789"/>
    </location>
</feature>
<protein>
    <recommendedName>
        <fullName evidence="2">PWWP domain-containing protein</fullName>
    </recommendedName>
</protein>
<evidence type="ECO:0000313" key="3">
    <source>
        <dbReference type="EMBL" id="CAD9427792.1"/>
    </source>
</evidence>
<dbReference type="EMBL" id="HBGS01029951">
    <property type="protein sequence ID" value="CAD9427792.1"/>
    <property type="molecule type" value="Transcribed_RNA"/>
</dbReference>
<gene>
    <name evidence="3" type="ORF">DSPE1174_LOCUS15254</name>
</gene>
<feature type="compositionally biased region" description="Acidic residues" evidence="1">
    <location>
        <begin position="609"/>
        <end position="623"/>
    </location>
</feature>
<proteinExistence type="predicted"/>
<sequence>MSGESESFSPSGSGIKVEPSDESKTSDPATLRVFPEFAEHAGKVDQKFTEVRTDRVAVGEDIFALYPAFSDQGEHYAETWERGTVQGWNSDGTYMVVFEDGSEAHDVFEDEIKVILNPIESSAMLGGCDVWVFWFDGHFHRGKLRSMPELWVDWVVGEGEDAGKGGSSQVPMHRIFSDPPLQLVSSDDISWSSWRALPRIVKERVSFRLVWTVWQSCPRWPALVCPPAFLRHLHPALVKQALCNAREEYVVYLYGCRTWGLVKFGLIKPLTQDDLLATTSQAAKFGKKYRGFRRALTEATKALSRHPLDRLPLESFMDKVGLQADTTQSSITHNGTVANLDLRGVPSHVVPQLRSAVEHRSSKFKGVRRNKSKFEARILFEGKMQHLGSYESEWAAAVMYARAEWKLSNNDEKRRNGSSISSSLFYTSDREKQPIVTPPQPTASGHNSHASAQPVVTKGCVACSGKHRAHTCGRSKGVFIPRRTKKLTSKSGSRSYKGGKQHGQAQRSSQQQQQLPEAEATNSTPSKPALAKPPPLKKRPVQTAADESETVDQSCLACMGKHCAHSCSRSKLRQSQRNKSEDLINKSEPTPSSAPTPPLSTTKQPKESDETDAADSSEEEDDSKSDRTDEKRMHDELGDDTNGPPTPPPPPQKRNGSAVEEDMDMAESQCEKKAELEEKQDDASDGRIVETSAKRGESDKPEVPSQVDTKLDDTITAAVSQSMRNKRRRNSSDSGDAASAGEAIPSETEAERGGGLETPRQRRKRRRPTRFVQSGASNSDEDESQDLSESDEKSAKSHHLSVFG</sequence>
<feature type="compositionally biased region" description="Low complexity" evidence="1">
    <location>
        <begin position="1"/>
        <end position="14"/>
    </location>
</feature>
<feature type="compositionally biased region" description="Basic and acidic residues" evidence="1">
    <location>
        <begin position="669"/>
        <end position="702"/>
    </location>
</feature>
<dbReference type="InterPro" id="IPR016177">
    <property type="entry name" value="DNA-bd_dom_sf"/>
</dbReference>
<feature type="compositionally biased region" description="Low complexity" evidence="1">
    <location>
        <begin position="732"/>
        <end position="743"/>
    </location>
</feature>
<feature type="region of interest" description="Disordered" evidence="1">
    <location>
        <begin position="565"/>
        <end position="804"/>
    </location>
</feature>
<organism evidence="3">
    <name type="scientific">Octactis speculum</name>
    <dbReference type="NCBI Taxonomy" id="3111310"/>
    <lineage>
        <taxon>Eukaryota</taxon>
        <taxon>Sar</taxon>
        <taxon>Stramenopiles</taxon>
        <taxon>Ochrophyta</taxon>
        <taxon>Dictyochophyceae</taxon>
        <taxon>Dictyochales</taxon>
        <taxon>Dictyochaceae</taxon>
        <taxon>Octactis</taxon>
    </lineage>
</organism>
<evidence type="ECO:0000256" key="1">
    <source>
        <dbReference type="SAM" id="MobiDB-lite"/>
    </source>
</evidence>
<dbReference type="InterPro" id="IPR000313">
    <property type="entry name" value="PWWP_dom"/>
</dbReference>
<dbReference type="InterPro" id="IPR036955">
    <property type="entry name" value="AP2/ERF_dom_sf"/>
</dbReference>
<feature type="compositionally biased region" description="Polar residues" evidence="1">
    <location>
        <begin position="442"/>
        <end position="451"/>
    </location>
</feature>
<feature type="region of interest" description="Disordered" evidence="1">
    <location>
        <begin position="1"/>
        <end position="29"/>
    </location>
</feature>
<feature type="compositionally biased region" description="Polar residues" evidence="1">
    <location>
        <begin position="417"/>
        <end position="426"/>
    </location>
</feature>
<feature type="region of interest" description="Disordered" evidence="1">
    <location>
        <begin position="411"/>
        <end position="453"/>
    </location>
</feature>
<feature type="compositionally biased region" description="Basic residues" evidence="1">
    <location>
        <begin position="565"/>
        <end position="576"/>
    </location>
</feature>
<feature type="compositionally biased region" description="Low complexity" evidence="1">
    <location>
        <begin position="489"/>
        <end position="514"/>
    </location>
</feature>
<dbReference type="GO" id="GO:0003677">
    <property type="term" value="F:DNA binding"/>
    <property type="evidence" value="ECO:0007669"/>
    <property type="project" value="InterPro"/>
</dbReference>
<feature type="compositionally biased region" description="Basic and acidic residues" evidence="1">
    <location>
        <begin position="624"/>
        <end position="636"/>
    </location>
</feature>
<accession>A0A7S2CK33</accession>
<feature type="domain" description="PWWP" evidence="2">
    <location>
        <begin position="209"/>
        <end position="303"/>
    </location>
</feature>
<name>A0A7S2CK33_9STRA</name>
<reference evidence="3" key="1">
    <citation type="submission" date="2021-01" db="EMBL/GenBank/DDBJ databases">
        <authorList>
            <person name="Corre E."/>
            <person name="Pelletier E."/>
            <person name="Niang G."/>
            <person name="Scheremetjew M."/>
            <person name="Finn R."/>
            <person name="Kale V."/>
            <person name="Holt S."/>
            <person name="Cochrane G."/>
            <person name="Meng A."/>
            <person name="Brown T."/>
            <person name="Cohen L."/>
        </authorList>
    </citation>
    <scope>NUCLEOTIDE SEQUENCE</scope>
    <source>
        <strain evidence="3">CCMP1381</strain>
    </source>
</reference>
<feature type="region of interest" description="Disordered" evidence="1">
    <location>
        <begin position="472"/>
        <end position="545"/>
    </location>
</feature>
<dbReference type="GO" id="GO:0003700">
    <property type="term" value="F:DNA-binding transcription factor activity"/>
    <property type="evidence" value="ECO:0007669"/>
    <property type="project" value="InterPro"/>
</dbReference>
<evidence type="ECO:0000259" key="2">
    <source>
        <dbReference type="Pfam" id="PF00855"/>
    </source>
</evidence>
<dbReference type="Gene3D" id="3.30.730.10">
    <property type="entry name" value="AP2/ERF domain"/>
    <property type="match status" value="1"/>
</dbReference>
<dbReference type="AlphaFoldDB" id="A0A7S2CK33"/>
<dbReference type="CDD" id="cd04508">
    <property type="entry name" value="Tudor_SF"/>
    <property type="match status" value="1"/>
</dbReference>